<keyword evidence="2" id="KW-1185">Reference proteome</keyword>
<evidence type="ECO:0000313" key="2">
    <source>
        <dbReference type="Proteomes" id="UP000030645"/>
    </source>
</evidence>
<evidence type="ECO:0000313" key="1">
    <source>
        <dbReference type="EMBL" id="EXC04200.1"/>
    </source>
</evidence>
<reference evidence="2" key="1">
    <citation type="submission" date="2013-01" db="EMBL/GenBank/DDBJ databases">
        <title>Draft Genome Sequence of a Mulberry Tree, Morus notabilis C.K. Schneid.</title>
        <authorList>
            <person name="He N."/>
            <person name="Zhao S."/>
        </authorList>
    </citation>
    <scope>NUCLEOTIDE SEQUENCE</scope>
</reference>
<name>W9S1N0_9ROSA</name>
<sequence>MHLIQDSGDLTEEDNNSLVNRRSNSAVVSIVAIMESENAYMRLRVMTQTDRFRYSDHSVLLGYDP</sequence>
<gene>
    <name evidence="1" type="ORF">L484_019408</name>
</gene>
<dbReference type="EMBL" id="KE345449">
    <property type="protein sequence ID" value="EXC04200.1"/>
    <property type="molecule type" value="Genomic_DNA"/>
</dbReference>
<dbReference type="Proteomes" id="UP000030645">
    <property type="component" value="Unassembled WGS sequence"/>
</dbReference>
<accession>W9S1N0</accession>
<proteinExistence type="predicted"/>
<protein>
    <submittedName>
        <fullName evidence="1">Uncharacterized protein</fullName>
    </submittedName>
</protein>
<dbReference type="AlphaFoldDB" id="W9S1N0"/>
<organism evidence="1 2">
    <name type="scientific">Morus notabilis</name>
    <dbReference type="NCBI Taxonomy" id="981085"/>
    <lineage>
        <taxon>Eukaryota</taxon>
        <taxon>Viridiplantae</taxon>
        <taxon>Streptophyta</taxon>
        <taxon>Embryophyta</taxon>
        <taxon>Tracheophyta</taxon>
        <taxon>Spermatophyta</taxon>
        <taxon>Magnoliopsida</taxon>
        <taxon>eudicotyledons</taxon>
        <taxon>Gunneridae</taxon>
        <taxon>Pentapetalae</taxon>
        <taxon>rosids</taxon>
        <taxon>fabids</taxon>
        <taxon>Rosales</taxon>
        <taxon>Moraceae</taxon>
        <taxon>Moreae</taxon>
        <taxon>Morus</taxon>
    </lineage>
</organism>